<evidence type="ECO:0000256" key="1">
    <source>
        <dbReference type="SAM" id="MobiDB-lite"/>
    </source>
</evidence>
<protein>
    <submittedName>
        <fullName evidence="2">Uncharacterized protein</fullName>
    </submittedName>
</protein>
<dbReference type="Proteomes" id="UP000324222">
    <property type="component" value="Unassembled WGS sequence"/>
</dbReference>
<feature type="region of interest" description="Disordered" evidence="1">
    <location>
        <begin position="56"/>
        <end position="76"/>
    </location>
</feature>
<organism evidence="2 3">
    <name type="scientific">Portunus trituberculatus</name>
    <name type="common">Swimming crab</name>
    <name type="synonym">Neptunus trituberculatus</name>
    <dbReference type="NCBI Taxonomy" id="210409"/>
    <lineage>
        <taxon>Eukaryota</taxon>
        <taxon>Metazoa</taxon>
        <taxon>Ecdysozoa</taxon>
        <taxon>Arthropoda</taxon>
        <taxon>Crustacea</taxon>
        <taxon>Multicrustacea</taxon>
        <taxon>Malacostraca</taxon>
        <taxon>Eumalacostraca</taxon>
        <taxon>Eucarida</taxon>
        <taxon>Decapoda</taxon>
        <taxon>Pleocyemata</taxon>
        <taxon>Brachyura</taxon>
        <taxon>Eubrachyura</taxon>
        <taxon>Portunoidea</taxon>
        <taxon>Portunidae</taxon>
        <taxon>Portuninae</taxon>
        <taxon>Portunus</taxon>
    </lineage>
</organism>
<proteinExistence type="predicted"/>
<keyword evidence="3" id="KW-1185">Reference proteome</keyword>
<gene>
    <name evidence="2" type="ORF">E2C01_048307</name>
</gene>
<evidence type="ECO:0000313" key="3">
    <source>
        <dbReference type="Proteomes" id="UP000324222"/>
    </source>
</evidence>
<dbReference type="AlphaFoldDB" id="A0A5B7G618"/>
<name>A0A5B7G618_PORTR</name>
<reference evidence="2 3" key="1">
    <citation type="submission" date="2019-05" db="EMBL/GenBank/DDBJ databases">
        <title>Another draft genome of Portunus trituberculatus and its Hox gene families provides insights of decapod evolution.</title>
        <authorList>
            <person name="Jeong J.-H."/>
            <person name="Song I."/>
            <person name="Kim S."/>
            <person name="Choi T."/>
            <person name="Kim D."/>
            <person name="Ryu S."/>
            <person name="Kim W."/>
        </authorList>
    </citation>
    <scope>NUCLEOTIDE SEQUENCE [LARGE SCALE GENOMIC DNA]</scope>
    <source>
        <tissue evidence="2">Muscle</tissue>
    </source>
</reference>
<evidence type="ECO:0000313" key="2">
    <source>
        <dbReference type="EMBL" id="MPC54392.1"/>
    </source>
</evidence>
<comment type="caution">
    <text evidence="2">The sequence shown here is derived from an EMBL/GenBank/DDBJ whole genome shotgun (WGS) entry which is preliminary data.</text>
</comment>
<sequence length="76" mass="8603">MTVIHGVLKRSNKSRLRLLRAHLNGTAVSSAECTQQYWGIHNINARHVFPLVKPPPRHKYCDSRSQHTKSSATQEG</sequence>
<dbReference type="EMBL" id="VSRR010012324">
    <property type="protein sequence ID" value="MPC54392.1"/>
    <property type="molecule type" value="Genomic_DNA"/>
</dbReference>
<accession>A0A5B7G618</accession>